<evidence type="ECO:0000313" key="7">
    <source>
        <dbReference type="Proteomes" id="UP001209570"/>
    </source>
</evidence>
<dbReference type="Proteomes" id="UP001209570">
    <property type="component" value="Unassembled WGS sequence"/>
</dbReference>
<feature type="domain" description="Glycosyltransferase 2-like" evidence="5">
    <location>
        <begin position="399"/>
        <end position="565"/>
    </location>
</feature>
<dbReference type="EMBL" id="JAKCXM010000123">
    <property type="protein sequence ID" value="KAJ0401632.1"/>
    <property type="molecule type" value="Genomic_DNA"/>
</dbReference>
<reference evidence="6" key="1">
    <citation type="submission" date="2021-12" db="EMBL/GenBank/DDBJ databases">
        <title>Prjna785345.</title>
        <authorList>
            <person name="Rujirawat T."/>
            <person name="Krajaejun T."/>
        </authorList>
    </citation>
    <scope>NUCLEOTIDE SEQUENCE</scope>
    <source>
        <strain evidence="6">Pi057C3</strain>
    </source>
</reference>
<gene>
    <name evidence="6" type="ORF">P43SY_006011</name>
</gene>
<evidence type="ECO:0000256" key="2">
    <source>
        <dbReference type="ARBA" id="ARBA00022676"/>
    </source>
</evidence>
<organism evidence="6 7">
    <name type="scientific">Pythium insidiosum</name>
    <name type="common">Pythiosis disease agent</name>
    <dbReference type="NCBI Taxonomy" id="114742"/>
    <lineage>
        <taxon>Eukaryota</taxon>
        <taxon>Sar</taxon>
        <taxon>Stramenopiles</taxon>
        <taxon>Oomycota</taxon>
        <taxon>Peronosporomycetes</taxon>
        <taxon>Pythiales</taxon>
        <taxon>Pythiaceae</taxon>
        <taxon>Pythium</taxon>
    </lineage>
</organism>
<dbReference type="Pfam" id="PF00535">
    <property type="entry name" value="Glycos_transf_2"/>
    <property type="match status" value="1"/>
</dbReference>
<sequence>MARIQIVCFSMDRVFQLSEYMRTLHQHVTFRGQRLVDTEDASAWARVTVIARCSTPEIRGFYEEIAARYAHATFLFEDDGHDFAHCLLTALQLPGDASTLSNGEPARGGGEDDDGATANDDAPPPFVFFTVDDAFFFDDIDLAKTTAFLAPAAAIPDAPAPWPFAFHVKLAPSIWRSHLTNQPMLPLPPMGTVPPDRGVDAPALAMHMTLPGDCFLTFDPARGSHDWSYPWDLSGSVYARATVVHVLAAIHAQFGRDGLSRPNHLEVRGHQVVREQLVSTPSRLRCACLVRPKMHVFAVNQVQDVYENRLYATDHVVPSSNDGLLEPSSGELLATSTGDLSHLLHLYKSQETLDEAFYRRHRFSSVHIGAMVLTSAATAAPARSRGSVDWTADHTPLVSVVMPVFNMEPFVELALRSVLQQTYPQMEIIVIDDASTDATPALVAALAAQDTRVKLVRNDANLGVAASLNKGFSLAQGTFVARMDGDDVAFPERIQRQLQFMLEHPHVDILGTSILVGHEPSDTSMATAAAFETVVYPTSPLATKWQLLFGCFVAHPTVMMHRRVLNTIVASNGALYSRTAPACEDYDLWLRCAYQHNLTVMNMGDVLLFHRKHPLRTSTVQRHAQLRHTQQIAATWVHRLLSTPPQDDDGAPLELHAVEQALRPLLDEDQTCSVDELQAAIALLQRLEKRLCDGKRRVLPRAGSVIPSLQEQQLQRDEWIAETRYVQSDAASRHGELAFRAMLVDPVRGAALWSTFAAQHPHVSRTAFGRLVKGGSTS</sequence>
<dbReference type="InterPro" id="IPR029044">
    <property type="entry name" value="Nucleotide-diphossugar_trans"/>
</dbReference>
<keyword evidence="2" id="KW-0328">Glycosyltransferase</keyword>
<comment type="similarity">
    <text evidence="1">Belongs to the glycosyltransferase 2 family.</text>
</comment>
<dbReference type="GO" id="GO:0016757">
    <property type="term" value="F:glycosyltransferase activity"/>
    <property type="evidence" value="ECO:0007669"/>
    <property type="project" value="UniProtKB-KW"/>
</dbReference>
<comment type="caution">
    <text evidence="6">The sequence shown here is derived from an EMBL/GenBank/DDBJ whole genome shotgun (WGS) entry which is preliminary data.</text>
</comment>
<dbReference type="CDD" id="cd00761">
    <property type="entry name" value="Glyco_tranf_GTA_type"/>
    <property type="match status" value="1"/>
</dbReference>
<dbReference type="InterPro" id="IPR050834">
    <property type="entry name" value="Glycosyltransf_2"/>
</dbReference>
<protein>
    <recommendedName>
        <fullName evidence="5">Glycosyltransferase 2-like domain-containing protein</fullName>
    </recommendedName>
</protein>
<proteinExistence type="inferred from homology"/>
<accession>A0AAD5LKG8</accession>
<evidence type="ECO:0000256" key="3">
    <source>
        <dbReference type="ARBA" id="ARBA00022679"/>
    </source>
</evidence>
<feature type="region of interest" description="Disordered" evidence="4">
    <location>
        <begin position="98"/>
        <end position="119"/>
    </location>
</feature>
<dbReference type="AlphaFoldDB" id="A0AAD5LKG8"/>
<evidence type="ECO:0000256" key="4">
    <source>
        <dbReference type="SAM" id="MobiDB-lite"/>
    </source>
</evidence>
<dbReference type="PANTHER" id="PTHR43685">
    <property type="entry name" value="GLYCOSYLTRANSFERASE"/>
    <property type="match status" value="1"/>
</dbReference>
<name>A0AAD5LKG8_PYTIN</name>
<evidence type="ECO:0000313" key="6">
    <source>
        <dbReference type="EMBL" id="KAJ0401632.1"/>
    </source>
</evidence>
<keyword evidence="3" id="KW-0808">Transferase</keyword>
<evidence type="ECO:0000259" key="5">
    <source>
        <dbReference type="Pfam" id="PF00535"/>
    </source>
</evidence>
<dbReference type="PANTHER" id="PTHR43685:SF5">
    <property type="entry name" value="GLYCOSYLTRANSFERASE EPSE-RELATED"/>
    <property type="match status" value="1"/>
</dbReference>
<dbReference type="Gene3D" id="3.90.550.10">
    <property type="entry name" value="Spore Coat Polysaccharide Biosynthesis Protein SpsA, Chain A"/>
    <property type="match status" value="1"/>
</dbReference>
<evidence type="ECO:0000256" key="1">
    <source>
        <dbReference type="ARBA" id="ARBA00006739"/>
    </source>
</evidence>
<dbReference type="InterPro" id="IPR001173">
    <property type="entry name" value="Glyco_trans_2-like"/>
</dbReference>
<dbReference type="SUPFAM" id="SSF53448">
    <property type="entry name" value="Nucleotide-diphospho-sugar transferases"/>
    <property type="match status" value="1"/>
</dbReference>
<keyword evidence="7" id="KW-1185">Reference proteome</keyword>